<keyword evidence="2" id="KW-1185">Reference proteome</keyword>
<protein>
    <submittedName>
        <fullName evidence="1">Uncharacterized protein</fullName>
    </submittedName>
</protein>
<evidence type="ECO:0000313" key="1">
    <source>
        <dbReference type="EMBL" id="GJS99243.1"/>
    </source>
</evidence>
<sequence>MVEMGHFGFELIEQRFAAMVGYRKKMGGASLNESLYKSGGEEDRIAIDYKIIDKILGYLRLNGSFKGVMSSQLEWFTRTSLFLASHYELWDFFFHGSWGRLKGGCYGEDWGVWGRGAVGLGRIGGPVSCYVSVGGGQDNEHSGHVGCYLRARTTLDMNVLGAVCFMRTGGRKTGSWRGQRCRGGTIDVGRVTVWGLGRTGEDGAGWAVGLRGNVGREGFDGGEGGWEEESWAGEVLEFIASRDGCGDDLKKEHVEGFWTAGLVFVWLEIETTVMIVLLVAMDVFEVLCKPCYGDVLEV</sequence>
<gene>
    <name evidence="1" type="ORF">Tco_0820413</name>
</gene>
<dbReference type="Proteomes" id="UP001151760">
    <property type="component" value="Unassembled WGS sequence"/>
</dbReference>
<reference evidence="1" key="1">
    <citation type="journal article" date="2022" name="Int. J. Mol. Sci.">
        <title>Draft Genome of Tanacetum Coccineum: Genomic Comparison of Closely Related Tanacetum-Family Plants.</title>
        <authorList>
            <person name="Yamashiro T."/>
            <person name="Shiraishi A."/>
            <person name="Nakayama K."/>
            <person name="Satake H."/>
        </authorList>
    </citation>
    <scope>NUCLEOTIDE SEQUENCE</scope>
</reference>
<name>A0ABQ5AE33_9ASTR</name>
<comment type="caution">
    <text evidence="1">The sequence shown here is derived from an EMBL/GenBank/DDBJ whole genome shotgun (WGS) entry which is preliminary data.</text>
</comment>
<organism evidence="1 2">
    <name type="scientific">Tanacetum coccineum</name>
    <dbReference type="NCBI Taxonomy" id="301880"/>
    <lineage>
        <taxon>Eukaryota</taxon>
        <taxon>Viridiplantae</taxon>
        <taxon>Streptophyta</taxon>
        <taxon>Embryophyta</taxon>
        <taxon>Tracheophyta</taxon>
        <taxon>Spermatophyta</taxon>
        <taxon>Magnoliopsida</taxon>
        <taxon>eudicotyledons</taxon>
        <taxon>Gunneridae</taxon>
        <taxon>Pentapetalae</taxon>
        <taxon>asterids</taxon>
        <taxon>campanulids</taxon>
        <taxon>Asterales</taxon>
        <taxon>Asteraceae</taxon>
        <taxon>Asteroideae</taxon>
        <taxon>Anthemideae</taxon>
        <taxon>Anthemidinae</taxon>
        <taxon>Tanacetum</taxon>
    </lineage>
</organism>
<proteinExistence type="predicted"/>
<reference evidence="1" key="2">
    <citation type="submission" date="2022-01" db="EMBL/GenBank/DDBJ databases">
        <authorList>
            <person name="Yamashiro T."/>
            <person name="Shiraishi A."/>
            <person name="Satake H."/>
            <person name="Nakayama K."/>
        </authorList>
    </citation>
    <scope>NUCLEOTIDE SEQUENCE</scope>
</reference>
<dbReference type="EMBL" id="BQNB010012105">
    <property type="protein sequence ID" value="GJS99243.1"/>
    <property type="molecule type" value="Genomic_DNA"/>
</dbReference>
<evidence type="ECO:0000313" key="2">
    <source>
        <dbReference type="Proteomes" id="UP001151760"/>
    </source>
</evidence>
<accession>A0ABQ5AE33</accession>